<evidence type="ECO:0008006" key="3">
    <source>
        <dbReference type="Google" id="ProtNLM"/>
    </source>
</evidence>
<dbReference type="EMBL" id="JNGW01000044">
    <property type="protein sequence ID" value="KDR52799.1"/>
    <property type="molecule type" value="Genomic_DNA"/>
</dbReference>
<reference evidence="1 2" key="1">
    <citation type="submission" date="2013-08" db="EMBL/GenBank/DDBJ databases">
        <authorList>
            <person name="Weinstock G."/>
            <person name="Sodergren E."/>
            <person name="Wylie T."/>
            <person name="Fulton L."/>
            <person name="Fulton R."/>
            <person name="Fronick C."/>
            <person name="O'Laughlin M."/>
            <person name="Godfrey J."/>
            <person name="Miner T."/>
            <person name="Herter B."/>
            <person name="Appelbaum E."/>
            <person name="Cordes M."/>
            <person name="Lek S."/>
            <person name="Wollam A."/>
            <person name="Pepin K.H."/>
            <person name="Palsikar V.B."/>
            <person name="Mitreva M."/>
            <person name="Wilson R.K."/>
        </authorList>
    </citation>
    <scope>NUCLEOTIDE SEQUENCE [LARGE SCALE GENOMIC DNA]</scope>
    <source>
        <strain evidence="1 2">ATCC 15930</strain>
    </source>
</reference>
<dbReference type="Proteomes" id="UP000027442">
    <property type="component" value="Unassembled WGS sequence"/>
</dbReference>
<sequence>MKVVLIPTLPSEFDKVTKSPELIELGERMEEYLKMRQYGDAILEYFIGIVCVHPKYDSIFTIKRPRYTEDKCVILDKALGEVRFHKTLGVDVKLDFATFIKSNKEAGLKMVADAIIDRLSTMKYPAKVKDFDKERSLNDLKIFFKEEISYNPS</sequence>
<dbReference type="HOGENOM" id="CLU_1711590_0_0_10"/>
<dbReference type="AlphaFoldDB" id="A0A069QL93"/>
<evidence type="ECO:0000313" key="1">
    <source>
        <dbReference type="EMBL" id="KDR52799.1"/>
    </source>
</evidence>
<gene>
    <name evidence="1" type="ORF">HMPREF1991_01103</name>
</gene>
<protein>
    <recommendedName>
        <fullName evidence="3">Immunity protein 12 domain-containing protein</fullName>
    </recommendedName>
</protein>
<organism evidence="1 2">
    <name type="scientific">Hoylesella loescheii DSM 19665 = JCM 12249 = ATCC 15930</name>
    <dbReference type="NCBI Taxonomy" id="1122985"/>
    <lineage>
        <taxon>Bacteria</taxon>
        <taxon>Pseudomonadati</taxon>
        <taxon>Bacteroidota</taxon>
        <taxon>Bacteroidia</taxon>
        <taxon>Bacteroidales</taxon>
        <taxon>Prevotellaceae</taxon>
        <taxon>Hoylesella</taxon>
    </lineage>
</organism>
<dbReference type="PATRIC" id="fig|1122985.7.peg.1147"/>
<keyword evidence="2" id="KW-1185">Reference proteome</keyword>
<evidence type="ECO:0000313" key="2">
    <source>
        <dbReference type="Proteomes" id="UP000027442"/>
    </source>
</evidence>
<dbReference type="RefSeq" id="WP_018968041.1">
    <property type="nucleotide sequence ID" value="NZ_KB899220.1"/>
</dbReference>
<proteinExistence type="predicted"/>
<name>A0A069QL93_HOYLO</name>
<dbReference type="eggNOG" id="ENOG5030Y28">
    <property type="taxonomic scope" value="Bacteria"/>
</dbReference>
<comment type="caution">
    <text evidence="1">The sequence shown here is derived from an EMBL/GenBank/DDBJ whole genome shotgun (WGS) entry which is preliminary data.</text>
</comment>
<accession>A0A069QL93</accession>